<feature type="non-terminal residue" evidence="1">
    <location>
        <position position="1"/>
    </location>
</feature>
<evidence type="ECO:0000313" key="2">
    <source>
        <dbReference type="Proteomes" id="UP000485058"/>
    </source>
</evidence>
<gene>
    <name evidence="1" type="ORF">HaLaN_00596</name>
</gene>
<keyword evidence="2" id="KW-1185">Reference proteome</keyword>
<accession>A0A699Y9L8</accession>
<dbReference type="Proteomes" id="UP000485058">
    <property type="component" value="Unassembled WGS sequence"/>
</dbReference>
<organism evidence="1 2">
    <name type="scientific">Haematococcus lacustris</name>
    <name type="common">Green alga</name>
    <name type="synonym">Haematococcus pluvialis</name>
    <dbReference type="NCBI Taxonomy" id="44745"/>
    <lineage>
        <taxon>Eukaryota</taxon>
        <taxon>Viridiplantae</taxon>
        <taxon>Chlorophyta</taxon>
        <taxon>core chlorophytes</taxon>
        <taxon>Chlorophyceae</taxon>
        <taxon>CS clade</taxon>
        <taxon>Chlamydomonadales</taxon>
        <taxon>Haematococcaceae</taxon>
        <taxon>Haematococcus</taxon>
    </lineage>
</organism>
<name>A0A699Y9L8_HAELA</name>
<feature type="non-terminal residue" evidence="1">
    <location>
        <position position="124"/>
    </location>
</feature>
<proteinExistence type="predicted"/>
<reference evidence="1 2" key="1">
    <citation type="submission" date="2020-02" db="EMBL/GenBank/DDBJ databases">
        <title>Draft genome sequence of Haematococcus lacustris strain NIES-144.</title>
        <authorList>
            <person name="Morimoto D."/>
            <person name="Nakagawa S."/>
            <person name="Yoshida T."/>
            <person name="Sawayama S."/>
        </authorList>
    </citation>
    <scope>NUCLEOTIDE SEQUENCE [LARGE SCALE GENOMIC DNA]</scope>
    <source>
        <strain evidence="1 2">NIES-144</strain>
    </source>
</reference>
<dbReference type="EMBL" id="BLLF01000019">
    <property type="protein sequence ID" value="GFH06035.1"/>
    <property type="molecule type" value="Genomic_DNA"/>
</dbReference>
<sequence length="124" mass="13007">SEGSPQPAPPPTLDSLPTLPVVVDGEVEDSPQVVGQAVGGGQVRAAEGHSLCWPAARWRELATNVFLTTATVKEEKTETTPEERACIKGGASAWGTPVSITHNSNIWRAATTSTSPSAVPQRYC</sequence>
<evidence type="ECO:0000313" key="1">
    <source>
        <dbReference type="EMBL" id="GFH06035.1"/>
    </source>
</evidence>
<protein>
    <submittedName>
        <fullName evidence="1">Uncharacterized protein</fullName>
    </submittedName>
</protein>
<comment type="caution">
    <text evidence="1">The sequence shown here is derived from an EMBL/GenBank/DDBJ whole genome shotgun (WGS) entry which is preliminary data.</text>
</comment>
<dbReference type="AlphaFoldDB" id="A0A699Y9L8"/>